<evidence type="ECO:0000313" key="1">
    <source>
        <dbReference type="EMBL" id="KAD3067156.1"/>
    </source>
</evidence>
<name>A0A5N6M0R9_9ASTR</name>
<evidence type="ECO:0000313" key="2">
    <source>
        <dbReference type="Proteomes" id="UP000326396"/>
    </source>
</evidence>
<dbReference type="EMBL" id="SZYD01000017">
    <property type="protein sequence ID" value="KAD3067156.1"/>
    <property type="molecule type" value="Genomic_DNA"/>
</dbReference>
<dbReference type="AlphaFoldDB" id="A0A5N6M0R9"/>
<reference evidence="1 2" key="1">
    <citation type="submission" date="2019-05" db="EMBL/GenBank/DDBJ databases">
        <title>Mikania micrantha, genome provides insights into the molecular mechanism of rapid growth.</title>
        <authorList>
            <person name="Liu B."/>
        </authorList>
    </citation>
    <scope>NUCLEOTIDE SEQUENCE [LARGE SCALE GENOMIC DNA]</scope>
    <source>
        <strain evidence="1">NLD-2019</strain>
        <tissue evidence="1">Leaf</tissue>
    </source>
</reference>
<dbReference type="Proteomes" id="UP000326396">
    <property type="component" value="Linkage Group LG7"/>
</dbReference>
<organism evidence="1 2">
    <name type="scientific">Mikania micrantha</name>
    <name type="common">bitter vine</name>
    <dbReference type="NCBI Taxonomy" id="192012"/>
    <lineage>
        <taxon>Eukaryota</taxon>
        <taxon>Viridiplantae</taxon>
        <taxon>Streptophyta</taxon>
        <taxon>Embryophyta</taxon>
        <taxon>Tracheophyta</taxon>
        <taxon>Spermatophyta</taxon>
        <taxon>Magnoliopsida</taxon>
        <taxon>eudicotyledons</taxon>
        <taxon>Gunneridae</taxon>
        <taxon>Pentapetalae</taxon>
        <taxon>asterids</taxon>
        <taxon>campanulids</taxon>
        <taxon>Asterales</taxon>
        <taxon>Asteraceae</taxon>
        <taxon>Asteroideae</taxon>
        <taxon>Heliantheae alliance</taxon>
        <taxon>Eupatorieae</taxon>
        <taxon>Mikania</taxon>
    </lineage>
</organism>
<keyword evidence="2" id="KW-1185">Reference proteome</keyword>
<gene>
    <name evidence="1" type="ORF">E3N88_35036</name>
</gene>
<comment type="caution">
    <text evidence="1">The sequence shown here is derived from an EMBL/GenBank/DDBJ whole genome shotgun (WGS) entry which is preliminary data.</text>
</comment>
<protein>
    <submittedName>
        <fullName evidence="1">Uncharacterized protein</fullName>
    </submittedName>
</protein>
<proteinExistence type="predicted"/>
<accession>A0A5N6M0R9</accession>
<sequence length="82" mass="9087">MQEGRQRHLASSIYNRQFLANMRCSTALLRLLNNILDINKVTSSIDMLLGTILLHIVDILTASRLPGCHQPPSGYPGGYLPP</sequence>